<dbReference type="EMBL" id="CAESAH010000005">
    <property type="protein sequence ID" value="CAB4332607.1"/>
    <property type="molecule type" value="Genomic_DNA"/>
</dbReference>
<accession>A0A6J5YUN6</accession>
<evidence type="ECO:0000313" key="3">
    <source>
        <dbReference type="EMBL" id="CAB4816412.1"/>
    </source>
</evidence>
<dbReference type="EMBL" id="CAFBLC010000018">
    <property type="protein sequence ID" value="CAB4854474.1"/>
    <property type="molecule type" value="Genomic_DNA"/>
</dbReference>
<dbReference type="AlphaFoldDB" id="A0A6J5YUN6"/>
<dbReference type="EMBL" id="CAFABC010000003">
    <property type="protein sequence ID" value="CAB4816412.1"/>
    <property type="molecule type" value="Genomic_DNA"/>
</dbReference>
<sequence>MTSKQNFRIREKQVSYERIDGELILISMDTGKYFSASGTAADIFFLLSNAVPQHLWGALLTPYFSSALIQEDIDAFIAYSLQEQLIEETFEVGNSTLVLPMDYQRSAWVKPEIIEFSDLQDLILVDPVHDTSLEGWPVERS</sequence>
<protein>
    <submittedName>
        <fullName evidence="1">Unannotated protein</fullName>
    </submittedName>
</protein>
<evidence type="ECO:0000313" key="1">
    <source>
        <dbReference type="EMBL" id="CAB4332607.1"/>
    </source>
</evidence>
<dbReference type="EMBL" id="CAEZYO010000005">
    <property type="protein sequence ID" value="CAB4723367.1"/>
    <property type="molecule type" value="Genomic_DNA"/>
</dbReference>
<organism evidence="1">
    <name type="scientific">freshwater metagenome</name>
    <dbReference type="NCBI Taxonomy" id="449393"/>
    <lineage>
        <taxon>unclassified sequences</taxon>
        <taxon>metagenomes</taxon>
        <taxon>ecological metagenomes</taxon>
    </lineage>
</organism>
<gene>
    <name evidence="2" type="ORF">UFOPK2731_00314</name>
    <name evidence="3" type="ORF">UFOPK3161_00238</name>
    <name evidence="4" type="ORF">UFOPK3288_00699</name>
    <name evidence="1" type="ORF">UFOPK3962_00322</name>
    <name evidence="5" type="ORF">UFOPK4427_00138</name>
</gene>
<name>A0A6J5YUN6_9ZZZZ</name>
<evidence type="ECO:0000313" key="5">
    <source>
        <dbReference type="EMBL" id="CAB5135299.1"/>
    </source>
</evidence>
<evidence type="ECO:0000313" key="2">
    <source>
        <dbReference type="EMBL" id="CAB4723367.1"/>
    </source>
</evidence>
<dbReference type="EMBL" id="CAFBRY010000002">
    <property type="protein sequence ID" value="CAB5135299.1"/>
    <property type="molecule type" value="Genomic_DNA"/>
</dbReference>
<reference evidence="1" key="1">
    <citation type="submission" date="2020-05" db="EMBL/GenBank/DDBJ databases">
        <authorList>
            <person name="Chiriac C."/>
            <person name="Salcher M."/>
            <person name="Ghai R."/>
            <person name="Kavagutti S V."/>
        </authorList>
    </citation>
    <scope>NUCLEOTIDE SEQUENCE</scope>
</reference>
<proteinExistence type="predicted"/>
<evidence type="ECO:0000313" key="4">
    <source>
        <dbReference type="EMBL" id="CAB4854474.1"/>
    </source>
</evidence>